<dbReference type="OMA" id="TEYSHPN"/>
<dbReference type="Gene3D" id="6.10.280.30">
    <property type="match status" value="1"/>
</dbReference>
<evidence type="ECO:0000313" key="4">
    <source>
        <dbReference type="Proteomes" id="UP000821837"/>
    </source>
</evidence>
<dbReference type="Proteomes" id="UP000821837">
    <property type="component" value="Chromosome 10"/>
</dbReference>
<dbReference type="OrthoDB" id="6502227at2759"/>
<gene>
    <name evidence="3" type="ORF">HPB52_007386</name>
</gene>
<reference evidence="3" key="1">
    <citation type="journal article" date="2020" name="Cell">
        <title>Large-Scale Comparative Analyses of Tick Genomes Elucidate Their Genetic Diversity and Vector Capacities.</title>
        <authorList>
            <consortium name="Tick Genome and Microbiome Consortium (TIGMIC)"/>
            <person name="Jia N."/>
            <person name="Wang J."/>
            <person name="Shi W."/>
            <person name="Du L."/>
            <person name="Sun Y."/>
            <person name="Zhan W."/>
            <person name="Jiang J.F."/>
            <person name="Wang Q."/>
            <person name="Zhang B."/>
            <person name="Ji P."/>
            <person name="Bell-Sakyi L."/>
            <person name="Cui X.M."/>
            <person name="Yuan T.T."/>
            <person name="Jiang B.G."/>
            <person name="Yang W.F."/>
            <person name="Lam T.T."/>
            <person name="Chang Q.C."/>
            <person name="Ding S.J."/>
            <person name="Wang X.J."/>
            <person name="Zhu J.G."/>
            <person name="Ruan X.D."/>
            <person name="Zhao L."/>
            <person name="Wei J.T."/>
            <person name="Ye R.Z."/>
            <person name="Que T.C."/>
            <person name="Du C.H."/>
            <person name="Zhou Y.H."/>
            <person name="Cheng J.X."/>
            <person name="Dai P.F."/>
            <person name="Guo W.B."/>
            <person name="Han X.H."/>
            <person name="Huang E.J."/>
            <person name="Li L.F."/>
            <person name="Wei W."/>
            <person name="Gao Y.C."/>
            <person name="Liu J.Z."/>
            <person name="Shao H.Z."/>
            <person name="Wang X."/>
            <person name="Wang C.C."/>
            <person name="Yang T.C."/>
            <person name="Huo Q.B."/>
            <person name="Li W."/>
            <person name="Chen H.Y."/>
            <person name="Chen S.E."/>
            <person name="Zhou L.G."/>
            <person name="Ni X.B."/>
            <person name="Tian J.H."/>
            <person name="Sheng Y."/>
            <person name="Liu T."/>
            <person name="Pan Y.S."/>
            <person name="Xia L.Y."/>
            <person name="Li J."/>
            <person name="Zhao F."/>
            <person name="Cao W.C."/>
        </authorList>
    </citation>
    <scope>NUCLEOTIDE SEQUENCE</scope>
    <source>
        <strain evidence="3">Rsan-2018</strain>
    </source>
</reference>
<dbReference type="AlphaFoldDB" id="A0A9D4QFU3"/>
<keyword evidence="4" id="KW-1185">Reference proteome</keyword>
<sequence>MGCVPSTRVSSSVPRAESVMVKDTGSIPTTPVLTNPAGDVERRDSVSKSDGTGTDVQEEPQTVFQRTPTPRPQTSETQSPDSGVHELYDEYADVVTEFSAPEKVRAVELEFKPLADIELVVEGKQCPRRMSGKDRERHEQEAILNKLRTEGLVLRPESKASGGVAFELVSAEIEDKPSTKGAARQLPPLLQKKRRKNKDRSRVTKESIIDKLEKAEDRRKKQVEEKVRKAKAFLEETCPPRKPVEEEANITHAVKMASKAESREKRLEDMVRKLKAKEEHAERVRRRKLLRQATIQDSTEAPV</sequence>
<dbReference type="EMBL" id="JABSTV010001246">
    <property type="protein sequence ID" value="KAH7975998.1"/>
    <property type="molecule type" value="Genomic_DNA"/>
</dbReference>
<proteinExistence type="predicted"/>
<feature type="region of interest" description="Disordered" evidence="2">
    <location>
        <begin position="174"/>
        <end position="206"/>
    </location>
</feature>
<accession>A0A9D4QFU3</accession>
<feature type="region of interest" description="Disordered" evidence="2">
    <location>
        <begin position="1"/>
        <end position="87"/>
    </location>
</feature>
<comment type="caution">
    <text evidence="3">The sequence shown here is derived from an EMBL/GenBank/DDBJ whole genome shotgun (WGS) entry which is preliminary data.</text>
</comment>
<evidence type="ECO:0008006" key="5">
    <source>
        <dbReference type="Google" id="ProtNLM"/>
    </source>
</evidence>
<feature type="compositionally biased region" description="Polar residues" evidence="2">
    <location>
        <begin position="48"/>
        <end position="81"/>
    </location>
</feature>
<feature type="coiled-coil region" evidence="1">
    <location>
        <begin position="257"/>
        <end position="287"/>
    </location>
</feature>
<feature type="compositionally biased region" description="Low complexity" evidence="2">
    <location>
        <begin position="1"/>
        <end position="15"/>
    </location>
</feature>
<dbReference type="GO" id="GO:0031110">
    <property type="term" value="P:regulation of microtubule polymerization or depolymerization"/>
    <property type="evidence" value="ECO:0007669"/>
    <property type="project" value="InterPro"/>
</dbReference>
<dbReference type="InterPro" id="IPR000956">
    <property type="entry name" value="Stathmin_fam"/>
</dbReference>
<keyword evidence="1" id="KW-0175">Coiled coil</keyword>
<name>A0A9D4QFU3_RHISA</name>
<dbReference type="Pfam" id="PF00836">
    <property type="entry name" value="Stathmin"/>
    <property type="match status" value="1"/>
</dbReference>
<dbReference type="VEuPathDB" id="VectorBase:RSAN_043302"/>
<evidence type="ECO:0000313" key="3">
    <source>
        <dbReference type="EMBL" id="KAH7975998.1"/>
    </source>
</evidence>
<organism evidence="3 4">
    <name type="scientific">Rhipicephalus sanguineus</name>
    <name type="common">Brown dog tick</name>
    <name type="synonym">Ixodes sanguineus</name>
    <dbReference type="NCBI Taxonomy" id="34632"/>
    <lineage>
        <taxon>Eukaryota</taxon>
        <taxon>Metazoa</taxon>
        <taxon>Ecdysozoa</taxon>
        <taxon>Arthropoda</taxon>
        <taxon>Chelicerata</taxon>
        <taxon>Arachnida</taxon>
        <taxon>Acari</taxon>
        <taxon>Parasitiformes</taxon>
        <taxon>Ixodida</taxon>
        <taxon>Ixodoidea</taxon>
        <taxon>Ixodidae</taxon>
        <taxon>Rhipicephalinae</taxon>
        <taxon>Rhipicephalus</taxon>
        <taxon>Rhipicephalus</taxon>
    </lineage>
</organism>
<evidence type="ECO:0000256" key="2">
    <source>
        <dbReference type="SAM" id="MobiDB-lite"/>
    </source>
</evidence>
<reference evidence="3" key="2">
    <citation type="submission" date="2021-09" db="EMBL/GenBank/DDBJ databases">
        <authorList>
            <person name="Jia N."/>
            <person name="Wang J."/>
            <person name="Shi W."/>
            <person name="Du L."/>
            <person name="Sun Y."/>
            <person name="Zhan W."/>
            <person name="Jiang J."/>
            <person name="Wang Q."/>
            <person name="Zhang B."/>
            <person name="Ji P."/>
            <person name="Sakyi L.B."/>
            <person name="Cui X."/>
            <person name="Yuan T."/>
            <person name="Jiang B."/>
            <person name="Yang W."/>
            <person name="Lam T.T.-Y."/>
            <person name="Chang Q."/>
            <person name="Ding S."/>
            <person name="Wang X."/>
            <person name="Zhu J."/>
            <person name="Ruan X."/>
            <person name="Zhao L."/>
            <person name="Wei J."/>
            <person name="Que T."/>
            <person name="Du C."/>
            <person name="Cheng J."/>
            <person name="Dai P."/>
            <person name="Han X."/>
            <person name="Huang E."/>
            <person name="Gao Y."/>
            <person name="Liu J."/>
            <person name="Shao H."/>
            <person name="Ye R."/>
            <person name="Li L."/>
            <person name="Wei W."/>
            <person name="Wang X."/>
            <person name="Wang C."/>
            <person name="Huo Q."/>
            <person name="Li W."/>
            <person name="Guo W."/>
            <person name="Chen H."/>
            <person name="Chen S."/>
            <person name="Zhou L."/>
            <person name="Zhou L."/>
            <person name="Ni X."/>
            <person name="Tian J."/>
            <person name="Zhou Y."/>
            <person name="Sheng Y."/>
            <person name="Liu T."/>
            <person name="Pan Y."/>
            <person name="Xia L."/>
            <person name="Li J."/>
            <person name="Zhao F."/>
            <person name="Cao W."/>
        </authorList>
    </citation>
    <scope>NUCLEOTIDE SEQUENCE</scope>
    <source>
        <strain evidence="3">Rsan-2018</strain>
        <tissue evidence="3">Larvae</tissue>
    </source>
</reference>
<protein>
    <recommendedName>
        <fullName evidence="5">Stathmin</fullName>
    </recommendedName>
</protein>
<evidence type="ECO:0000256" key="1">
    <source>
        <dbReference type="SAM" id="Coils"/>
    </source>
</evidence>